<feature type="signal peptide" evidence="2">
    <location>
        <begin position="1"/>
        <end position="16"/>
    </location>
</feature>
<dbReference type="InterPro" id="IPR000866">
    <property type="entry name" value="AhpC/TSA"/>
</dbReference>
<accession>A0A3M8F9B9</accession>
<feature type="domain" description="Thioredoxin" evidence="3">
    <location>
        <begin position="79"/>
        <end position="216"/>
    </location>
</feature>
<evidence type="ECO:0000313" key="4">
    <source>
        <dbReference type="EMBL" id="RKM94800.1"/>
    </source>
</evidence>
<dbReference type="Gene3D" id="3.40.30.10">
    <property type="entry name" value="Glutaredoxin"/>
    <property type="match status" value="1"/>
</dbReference>
<dbReference type="PROSITE" id="PS51257">
    <property type="entry name" value="PROKAR_LIPOPROTEIN"/>
    <property type="match status" value="1"/>
</dbReference>
<feature type="chain" id="PRO_5043184613" description="Thioredoxin domain-containing protein" evidence="2">
    <location>
        <begin position="17"/>
        <end position="216"/>
    </location>
</feature>
<dbReference type="SUPFAM" id="SSF52833">
    <property type="entry name" value="Thioredoxin-like"/>
    <property type="match status" value="1"/>
</dbReference>
<dbReference type="RefSeq" id="WP_043471829.1">
    <property type="nucleotide sequence ID" value="NZ_CP134822.1"/>
</dbReference>
<evidence type="ECO:0000313" key="5">
    <source>
        <dbReference type="Proteomes" id="UP000028058"/>
    </source>
</evidence>
<proteinExistence type="predicted"/>
<dbReference type="PROSITE" id="PS51352">
    <property type="entry name" value="THIOREDOXIN_2"/>
    <property type="match status" value="1"/>
</dbReference>
<sequence length="216" mass="21743">MRVRVPVRRSFLPALAAAVLLTVAGCGSGGESGASGGSGEAGTAAGSSPEAGSGEEPADGSGTDDGTDDGTEGGDANGSAEVPDAFRFTGQTLDGQKFDGAELAGKPTVLWFWAPWCPKCKAQGPETAKVAQEFEGKAHVVGVAGLDKPAAMKDFVSSAKVGGFPQLNDEPGAVWRKFGITEQSVYVVLDGKGKTVFTGNLPAGEGLAGKVRELVG</sequence>
<dbReference type="GO" id="GO:0016491">
    <property type="term" value="F:oxidoreductase activity"/>
    <property type="evidence" value="ECO:0007669"/>
    <property type="project" value="InterPro"/>
</dbReference>
<feature type="region of interest" description="Disordered" evidence="1">
    <location>
        <begin position="28"/>
        <end position="82"/>
    </location>
</feature>
<evidence type="ECO:0000259" key="3">
    <source>
        <dbReference type="PROSITE" id="PS51352"/>
    </source>
</evidence>
<dbReference type="GO" id="GO:0016209">
    <property type="term" value="F:antioxidant activity"/>
    <property type="evidence" value="ECO:0007669"/>
    <property type="project" value="InterPro"/>
</dbReference>
<protein>
    <recommendedName>
        <fullName evidence="3">Thioredoxin domain-containing protein</fullName>
    </recommendedName>
</protein>
<dbReference type="InterPro" id="IPR036249">
    <property type="entry name" value="Thioredoxin-like_sf"/>
</dbReference>
<dbReference type="Proteomes" id="UP000028058">
    <property type="component" value="Unassembled WGS sequence"/>
</dbReference>
<dbReference type="OrthoDB" id="9790194at2"/>
<gene>
    <name evidence="4" type="ORF">SFRA_016125</name>
</gene>
<keyword evidence="5" id="KW-1185">Reference proteome</keyword>
<name>A0A3M8F9B9_9ACTN</name>
<dbReference type="PANTHER" id="PTHR42852:SF17">
    <property type="entry name" value="THIOREDOXIN-LIKE PROTEIN HI_1115"/>
    <property type="match status" value="1"/>
</dbReference>
<dbReference type="InterPro" id="IPR050553">
    <property type="entry name" value="Thioredoxin_ResA/DsbE_sf"/>
</dbReference>
<evidence type="ECO:0000256" key="1">
    <source>
        <dbReference type="SAM" id="MobiDB-lite"/>
    </source>
</evidence>
<evidence type="ECO:0000256" key="2">
    <source>
        <dbReference type="SAM" id="SignalP"/>
    </source>
</evidence>
<organism evidence="4 5">
    <name type="scientific">Streptomyces xinghaiensis</name>
    <dbReference type="NCBI Taxonomy" id="1038928"/>
    <lineage>
        <taxon>Bacteria</taxon>
        <taxon>Bacillati</taxon>
        <taxon>Actinomycetota</taxon>
        <taxon>Actinomycetes</taxon>
        <taxon>Kitasatosporales</taxon>
        <taxon>Streptomycetaceae</taxon>
        <taxon>Streptomyces</taxon>
    </lineage>
</organism>
<dbReference type="PANTHER" id="PTHR42852">
    <property type="entry name" value="THIOL:DISULFIDE INTERCHANGE PROTEIN DSBE"/>
    <property type="match status" value="1"/>
</dbReference>
<reference evidence="4 5" key="1">
    <citation type="journal article" date="2014" name="Genome Announc.">
        <title>Draft Genome Sequence of Streptomyces fradiae ATCC 19609, a Strain Highly Sensitive to Antibiotics.</title>
        <authorList>
            <person name="Bekker O.B."/>
            <person name="Klimina K.M."/>
            <person name="Vatlin A.A."/>
            <person name="Zakharevich N.V."/>
            <person name="Kasianov A.S."/>
            <person name="Danilenko V.N."/>
        </authorList>
    </citation>
    <scope>NUCLEOTIDE SEQUENCE [LARGE SCALE GENOMIC DNA]</scope>
    <source>
        <strain evidence="4 5">ATCC 19609</strain>
    </source>
</reference>
<dbReference type="PROSITE" id="PS51318">
    <property type="entry name" value="TAT"/>
    <property type="match status" value="1"/>
</dbReference>
<dbReference type="Pfam" id="PF00578">
    <property type="entry name" value="AhpC-TSA"/>
    <property type="match status" value="1"/>
</dbReference>
<dbReference type="AlphaFoldDB" id="A0A3M8F9B9"/>
<dbReference type="EMBL" id="JNAD02000007">
    <property type="protein sequence ID" value="RKM94800.1"/>
    <property type="molecule type" value="Genomic_DNA"/>
</dbReference>
<dbReference type="InterPro" id="IPR006311">
    <property type="entry name" value="TAT_signal"/>
</dbReference>
<dbReference type="InterPro" id="IPR013766">
    <property type="entry name" value="Thioredoxin_domain"/>
</dbReference>
<comment type="caution">
    <text evidence="4">The sequence shown here is derived from an EMBL/GenBank/DDBJ whole genome shotgun (WGS) entry which is preliminary data.</text>
</comment>
<feature type="compositionally biased region" description="Low complexity" evidence="1">
    <location>
        <begin position="41"/>
        <end position="61"/>
    </location>
</feature>
<feature type="compositionally biased region" description="Gly residues" evidence="1">
    <location>
        <begin position="28"/>
        <end position="40"/>
    </location>
</feature>
<keyword evidence="2" id="KW-0732">Signal</keyword>